<protein>
    <recommendedName>
        <fullName evidence="9">L,D-TPase catalytic domain-containing protein</fullName>
    </recommendedName>
</protein>
<comment type="pathway">
    <text evidence="1 7">Cell wall biogenesis; peptidoglycan biosynthesis.</text>
</comment>
<evidence type="ECO:0000256" key="3">
    <source>
        <dbReference type="ARBA" id="ARBA00022679"/>
    </source>
</evidence>
<keyword evidence="5 7" id="KW-0573">Peptidoglycan synthesis</keyword>
<feature type="signal peptide" evidence="8">
    <location>
        <begin position="1"/>
        <end position="25"/>
    </location>
</feature>
<reference evidence="10 11" key="1">
    <citation type="submission" date="2016-03" db="EMBL/GenBank/DDBJ databases">
        <authorList>
            <person name="Ploux O."/>
        </authorList>
    </citation>
    <scope>NUCLEOTIDE SEQUENCE [LARGE SCALE GENOMIC DNA]</scope>
    <source>
        <strain evidence="10 11">R0</strain>
    </source>
</reference>
<evidence type="ECO:0000256" key="6">
    <source>
        <dbReference type="ARBA" id="ARBA00023316"/>
    </source>
</evidence>
<name>A0A150WQD8_BDEBC</name>
<comment type="caution">
    <text evidence="10">The sequence shown here is derived from an EMBL/GenBank/DDBJ whole genome shotgun (WGS) entry which is preliminary data.</text>
</comment>
<dbReference type="GO" id="GO:0018104">
    <property type="term" value="P:peptidoglycan-protein cross-linking"/>
    <property type="evidence" value="ECO:0007669"/>
    <property type="project" value="TreeGrafter"/>
</dbReference>
<dbReference type="InterPro" id="IPR050979">
    <property type="entry name" value="LD-transpeptidase"/>
</dbReference>
<dbReference type="GO" id="GO:0071555">
    <property type="term" value="P:cell wall organization"/>
    <property type="evidence" value="ECO:0007669"/>
    <property type="project" value="UniProtKB-UniRule"/>
</dbReference>
<dbReference type="InterPro" id="IPR005490">
    <property type="entry name" value="LD_TPept_cat_dom"/>
</dbReference>
<sequence length="219" mass="24571">MRSLRQCKAIAIGLFFIGASFSAKAQEGELFYIDDENIPNIIEELNPFDPNIEEKLKELDRIYEEETGLSSHLPDYGGVEELFGMAGCYRASCPVWLRINRGTQSFTLYVYGNIQRTGLVSTGLPGYGTPAFDKHPDGRIYDRYTSTKYPGGDYMGLGNMPYAVFISGGFAVHGTPQGNWSKLGKRASHGCIRMHPDNGFVFNRLTRQYGIRNVWITVE</sequence>
<comment type="similarity">
    <text evidence="2">Belongs to the YkuD family.</text>
</comment>
<dbReference type="GO" id="GO:0005576">
    <property type="term" value="C:extracellular region"/>
    <property type="evidence" value="ECO:0007669"/>
    <property type="project" value="TreeGrafter"/>
</dbReference>
<keyword evidence="4 7" id="KW-0133">Cell shape</keyword>
<evidence type="ECO:0000259" key="9">
    <source>
        <dbReference type="PROSITE" id="PS52029"/>
    </source>
</evidence>
<dbReference type="GO" id="GO:0016740">
    <property type="term" value="F:transferase activity"/>
    <property type="evidence" value="ECO:0007669"/>
    <property type="project" value="UniProtKB-KW"/>
</dbReference>
<dbReference type="Pfam" id="PF03734">
    <property type="entry name" value="YkuD"/>
    <property type="match status" value="1"/>
</dbReference>
<keyword evidence="6 7" id="KW-0961">Cell wall biogenesis/degradation</keyword>
<dbReference type="GO" id="GO:0071972">
    <property type="term" value="F:peptidoglycan L,D-transpeptidase activity"/>
    <property type="evidence" value="ECO:0007669"/>
    <property type="project" value="TreeGrafter"/>
</dbReference>
<evidence type="ECO:0000256" key="5">
    <source>
        <dbReference type="ARBA" id="ARBA00022984"/>
    </source>
</evidence>
<evidence type="ECO:0000313" key="11">
    <source>
        <dbReference type="Proteomes" id="UP000075320"/>
    </source>
</evidence>
<evidence type="ECO:0000256" key="1">
    <source>
        <dbReference type="ARBA" id="ARBA00004752"/>
    </source>
</evidence>
<dbReference type="PROSITE" id="PS52029">
    <property type="entry name" value="LD_TPASE"/>
    <property type="match status" value="1"/>
</dbReference>
<feature type="active site" description="Proton donor/acceptor" evidence="7">
    <location>
        <position position="173"/>
    </location>
</feature>
<dbReference type="RefSeq" id="WP_061833979.1">
    <property type="nucleotide sequence ID" value="NZ_LUKE01000001.1"/>
</dbReference>
<dbReference type="OrthoDB" id="9787225at2"/>
<proteinExistence type="inferred from homology"/>
<evidence type="ECO:0000256" key="8">
    <source>
        <dbReference type="SAM" id="SignalP"/>
    </source>
</evidence>
<dbReference type="InterPro" id="IPR038063">
    <property type="entry name" value="Transpep_catalytic_dom"/>
</dbReference>
<evidence type="ECO:0000256" key="4">
    <source>
        <dbReference type="ARBA" id="ARBA00022960"/>
    </source>
</evidence>
<dbReference type="AlphaFoldDB" id="A0A150WQD8"/>
<dbReference type="PANTHER" id="PTHR30582:SF2">
    <property type="entry name" value="L,D-TRANSPEPTIDASE YCIB-RELATED"/>
    <property type="match status" value="1"/>
</dbReference>
<dbReference type="Gene3D" id="2.40.440.10">
    <property type="entry name" value="L,D-transpeptidase catalytic domain-like"/>
    <property type="match status" value="1"/>
</dbReference>
<evidence type="ECO:0000313" key="10">
    <source>
        <dbReference type="EMBL" id="KYG66415.1"/>
    </source>
</evidence>
<keyword evidence="11" id="KW-1185">Reference proteome</keyword>
<feature type="active site" description="Nucleophile" evidence="7">
    <location>
        <position position="191"/>
    </location>
</feature>
<evidence type="ECO:0000256" key="2">
    <source>
        <dbReference type="ARBA" id="ARBA00005992"/>
    </source>
</evidence>
<dbReference type="GO" id="GO:0008360">
    <property type="term" value="P:regulation of cell shape"/>
    <property type="evidence" value="ECO:0007669"/>
    <property type="project" value="UniProtKB-UniRule"/>
</dbReference>
<dbReference type="Proteomes" id="UP000075320">
    <property type="component" value="Unassembled WGS sequence"/>
</dbReference>
<accession>A0A150WQD8</accession>
<dbReference type="UniPathway" id="UPA00219"/>
<keyword evidence="8" id="KW-0732">Signal</keyword>
<dbReference type="CDD" id="cd16913">
    <property type="entry name" value="YkuD_like"/>
    <property type="match status" value="1"/>
</dbReference>
<evidence type="ECO:0000256" key="7">
    <source>
        <dbReference type="PROSITE-ProRule" id="PRU01373"/>
    </source>
</evidence>
<organism evidence="10 11">
    <name type="scientific">Bdellovibrio bacteriovorus</name>
    <dbReference type="NCBI Taxonomy" id="959"/>
    <lineage>
        <taxon>Bacteria</taxon>
        <taxon>Pseudomonadati</taxon>
        <taxon>Bdellovibrionota</taxon>
        <taxon>Bdellovibrionia</taxon>
        <taxon>Bdellovibrionales</taxon>
        <taxon>Pseudobdellovibrionaceae</taxon>
        <taxon>Bdellovibrio</taxon>
    </lineage>
</organism>
<keyword evidence="3" id="KW-0808">Transferase</keyword>
<feature type="chain" id="PRO_5007573508" description="L,D-TPase catalytic domain-containing protein" evidence="8">
    <location>
        <begin position="26"/>
        <end position="219"/>
    </location>
</feature>
<feature type="domain" description="L,D-TPase catalytic" evidence="9">
    <location>
        <begin position="95"/>
        <end position="219"/>
    </location>
</feature>
<dbReference type="SUPFAM" id="SSF141523">
    <property type="entry name" value="L,D-transpeptidase catalytic domain-like"/>
    <property type="match status" value="1"/>
</dbReference>
<dbReference type="EMBL" id="LUKE01000001">
    <property type="protein sequence ID" value="KYG66415.1"/>
    <property type="molecule type" value="Genomic_DNA"/>
</dbReference>
<dbReference type="PANTHER" id="PTHR30582">
    <property type="entry name" value="L,D-TRANSPEPTIDASE"/>
    <property type="match status" value="1"/>
</dbReference>
<gene>
    <name evidence="10" type="ORF">AZI86_05030</name>
</gene>